<gene>
    <name evidence="1" type="ORF">BU25DRAFT_452171</name>
</gene>
<name>A0ACB6RLP8_9PLEO</name>
<keyword evidence="2" id="KW-1185">Reference proteome</keyword>
<evidence type="ECO:0000313" key="2">
    <source>
        <dbReference type="Proteomes" id="UP000799754"/>
    </source>
</evidence>
<protein>
    <submittedName>
        <fullName evidence="1">Uncharacterized protein</fullName>
    </submittedName>
</protein>
<dbReference type="EMBL" id="MU006746">
    <property type="protein sequence ID" value="KAF2622242.1"/>
    <property type="molecule type" value="Genomic_DNA"/>
</dbReference>
<organism evidence="1 2">
    <name type="scientific">Macroventuria anomochaeta</name>
    <dbReference type="NCBI Taxonomy" id="301207"/>
    <lineage>
        <taxon>Eukaryota</taxon>
        <taxon>Fungi</taxon>
        <taxon>Dikarya</taxon>
        <taxon>Ascomycota</taxon>
        <taxon>Pezizomycotina</taxon>
        <taxon>Dothideomycetes</taxon>
        <taxon>Pleosporomycetidae</taxon>
        <taxon>Pleosporales</taxon>
        <taxon>Pleosporineae</taxon>
        <taxon>Didymellaceae</taxon>
        <taxon>Macroventuria</taxon>
    </lineage>
</organism>
<accession>A0ACB6RLP8</accession>
<sequence length="799" mass="88361">MTTFRLPQSQSPVGHTPLIDLVPANPVSRDASYSNYNENTWRNALGQADRPVADAQPTRWGPSGGLIDHVPSTDQGQPASYSNRNTTGWRQRLETSRAHPLPGPSDPQGPISFNSVGVPTFNPQQWREEQRGRNTSIAPLNAAEVNNSKRDQEDRERMSLPQQFERSFRRTLQYIPSFALLGFGSMNLAIWEQILLLFALALPNGGIGGVLTAFLGTAFGYYLITFSLADMARLYPTYAGPFYWVAALQKSRTTSSLPHQMSWLCAWMSLLGMGINLIVNMIFTSDVAMFLFTLAGKWSKFVYALEEPKNYLRVPWALPVTVGIATIVALIANWKHAKYLPALHRCFVEAFRHFDSTSGWKGAVSGFVSTGVLVQPLLGCGFVAHISEEIVDAAVLIPWTMHVSYLLEVFMAFMILMVIAICIGRNEMLTLRDFAVAMLETTQVPLTYFLSAILLMLFVMRSITLLASISRQLMAIGRSSETKGLNFIDETDRSPAPRNALVVVAILTAGAGALCLLRDYRIVFEHMRRLGALCTLTSHLLCIGTLLFYRIREICATTSTVKLRPSSFKPLKLAVNWFAFGCCLWFFVFVNFPSELPVTWDNAPWSLAVWVCIVIWLLVWYWTSARLDFLVPKTPDNLQDSATDAPAVDTDAPNASAGIQLFRHASPKLSKAVRYLHGDGEVGTSQRESLRRPSTPEWLKRGSGDFDSHRSTGVLNTAEAELHFDDVDANRSQEAVLGKGKQRAQGCLEPSRCPQSLHIPDVGPSTAARPLCGNCETQLSRIAAGNSASAHANAAPRHS</sequence>
<comment type="caution">
    <text evidence="1">The sequence shown here is derived from an EMBL/GenBank/DDBJ whole genome shotgun (WGS) entry which is preliminary data.</text>
</comment>
<reference evidence="1" key="1">
    <citation type="journal article" date="2020" name="Stud. Mycol.">
        <title>101 Dothideomycetes genomes: a test case for predicting lifestyles and emergence of pathogens.</title>
        <authorList>
            <person name="Haridas S."/>
            <person name="Albert R."/>
            <person name="Binder M."/>
            <person name="Bloem J."/>
            <person name="Labutti K."/>
            <person name="Salamov A."/>
            <person name="Andreopoulos B."/>
            <person name="Baker S."/>
            <person name="Barry K."/>
            <person name="Bills G."/>
            <person name="Bluhm B."/>
            <person name="Cannon C."/>
            <person name="Castanera R."/>
            <person name="Culley D."/>
            <person name="Daum C."/>
            <person name="Ezra D."/>
            <person name="Gonzalez J."/>
            <person name="Henrissat B."/>
            <person name="Kuo A."/>
            <person name="Liang C."/>
            <person name="Lipzen A."/>
            <person name="Lutzoni F."/>
            <person name="Magnuson J."/>
            <person name="Mondo S."/>
            <person name="Nolan M."/>
            <person name="Ohm R."/>
            <person name="Pangilinan J."/>
            <person name="Park H.-J."/>
            <person name="Ramirez L."/>
            <person name="Alfaro M."/>
            <person name="Sun H."/>
            <person name="Tritt A."/>
            <person name="Yoshinaga Y."/>
            <person name="Zwiers L.-H."/>
            <person name="Turgeon B."/>
            <person name="Goodwin S."/>
            <person name="Spatafora J."/>
            <person name="Crous P."/>
            <person name="Grigoriev I."/>
        </authorList>
    </citation>
    <scope>NUCLEOTIDE SEQUENCE</scope>
    <source>
        <strain evidence="1">CBS 525.71</strain>
    </source>
</reference>
<proteinExistence type="predicted"/>
<evidence type="ECO:0000313" key="1">
    <source>
        <dbReference type="EMBL" id="KAF2622242.1"/>
    </source>
</evidence>
<dbReference type="Proteomes" id="UP000799754">
    <property type="component" value="Unassembled WGS sequence"/>
</dbReference>